<dbReference type="PANTHER" id="PTHR11228">
    <property type="entry name" value="RADICAL SAM DOMAIN PROTEIN"/>
    <property type="match status" value="1"/>
</dbReference>
<evidence type="ECO:0000313" key="9">
    <source>
        <dbReference type="Proteomes" id="UP000050320"/>
    </source>
</evidence>
<comment type="caution">
    <text evidence="8">The sequence shown here is derived from an EMBL/GenBank/DDBJ whole genome shotgun (WGS) entry which is preliminary data.</text>
</comment>
<dbReference type="PANTHER" id="PTHR11228:SF34">
    <property type="entry name" value="TUNGSTEN-CONTAINING ALDEHYDE FERREDOXIN OXIDOREDUCTASE COFACTOR MODIFYING PROTEIN"/>
    <property type="match status" value="1"/>
</dbReference>
<dbReference type="GO" id="GO:0051539">
    <property type="term" value="F:4 iron, 4 sulfur cluster binding"/>
    <property type="evidence" value="ECO:0007669"/>
    <property type="project" value="UniProtKB-KW"/>
</dbReference>
<dbReference type="SMART" id="SM00729">
    <property type="entry name" value="Elp3"/>
    <property type="match status" value="1"/>
</dbReference>
<dbReference type="RefSeq" id="WP_048101185.1">
    <property type="nucleotide sequence ID" value="NZ_JBBYJF010000007.1"/>
</dbReference>
<keyword evidence="6" id="KW-0411">Iron-sulfur</keyword>
<dbReference type="SFLD" id="SFLDG01067">
    <property type="entry name" value="SPASM/twitch_domain_containing"/>
    <property type="match status" value="1"/>
</dbReference>
<sequence length="363" mass="41722">MYNYNNKPILVFYETTKACDLACKHCRASAIEARLPDEMTVDQSVNFVKSIRNFGKPYPILILTGGDMLKKEGLEEILRTAYEYKIPVSASPAATARLNDESFELLKKYNVLSISLSLDGLRETHNWLRGYDWVFDKTMEAINTARNHKMPVQINTVVLKKNIMELPDILKLLITNNIRVWEVFFLIKTGRSIDFEDLTPLEYEDVNHWLYYITSYNMTVRTVESPIFRRIADEKETYHGTSLYRELIRKTHELLGLPDGKPHVHMEKTRDGKGIIFVSHNGDVYPSGFLPVVLGNVKRESIVHIYQNNDILRRLRNPENLEGLCGSCGYSDVCGGSRARAYATFNDIFAEDPACINTYNFIK</sequence>
<dbReference type="EMBL" id="LKBG01000249">
    <property type="protein sequence ID" value="KQB34258.1"/>
    <property type="molecule type" value="Genomic_DNA"/>
</dbReference>
<dbReference type="SFLD" id="SFLDS00029">
    <property type="entry name" value="Radical_SAM"/>
    <property type="match status" value="1"/>
</dbReference>
<keyword evidence="9" id="KW-1185">Reference proteome</keyword>
<comment type="cofactor">
    <cofactor evidence="1">
        <name>[4Fe-4S] cluster</name>
        <dbReference type="ChEBI" id="CHEBI:49883"/>
    </cofactor>
</comment>
<protein>
    <submittedName>
        <fullName evidence="8">Radical SAM protein</fullName>
    </submittedName>
</protein>
<keyword evidence="5" id="KW-0408">Iron</keyword>
<keyword evidence="3" id="KW-0949">S-adenosyl-L-methionine</keyword>
<dbReference type="Pfam" id="PF13186">
    <property type="entry name" value="SPASM"/>
    <property type="match status" value="1"/>
</dbReference>
<accession>A0A0Q0RGK1</accession>
<evidence type="ECO:0000256" key="4">
    <source>
        <dbReference type="ARBA" id="ARBA00022723"/>
    </source>
</evidence>
<dbReference type="GO" id="GO:0003824">
    <property type="term" value="F:catalytic activity"/>
    <property type="evidence" value="ECO:0007669"/>
    <property type="project" value="InterPro"/>
</dbReference>
<dbReference type="NCBIfam" id="TIGR04053">
    <property type="entry name" value="TIGR04053 family radical SAM/SPASM domain-containing protein"/>
    <property type="match status" value="1"/>
</dbReference>
<dbReference type="AlphaFoldDB" id="A0A0Q0RGK1"/>
<dbReference type="CDD" id="cd21123">
    <property type="entry name" value="SPASM_MftC-like"/>
    <property type="match status" value="1"/>
</dbReference>
<dbReference type="OrthoDB" id="30736at2157"/>
<dbReference type="InterPro" id="IPR058240">
    <property type="entry name" value="rSAM_sf"/>
</dbReference>
<dbReference type="PIRSF" id="PIRSF037420">
    <property type="entry name" value="PQQ_syn_pqqE"/>
    <property type="match status" value="1"/>
</dbReference>
<evidence type="ECO:0000313" key="8">
    <source>
        <dbReference type="EMBL" id="KQB34258.1"/>
    </source>
</evidence>
<evidence type="ECO:0000256" key="2">
    <source>
        <dbReference type="ARBA" id="ARBA00022485"/>
    </source>
</evidence>
<name>A0A0Q0RGK1_9ARCH</name>
<organism evidence="8 9">
    <name type="scientific">Acidiplasma aeolicum</name>
    <dbReference type="NCBI Taxonomy" id="507754"/>
    <lineage>
        <taxon>Archaea</taxon>
        <taxon>Methanobacteriati</taxon>
        <taxon>Thermoplasmatota</taxon>
        <taxon>Thermoplasmata</taxon>
        <taxon>Thermoplasmatales</taxon>
        <taxon>Ferroplasmaceae</taxon>
        <taxon>Acidiplasma</taxon>
    </lineage>
</organism>
<dbReference type="CDD" id="cd01335">
    <property type="entry name" value="Radical_SAM"/>
    <property type="match status" value="1"/>
</dbReference>
<proteinExistence type="predicted"/>
<evidence type="ECO:0000256" key="6">
    <source>
        <dbReference type="ARBA" id="ARBA00023014"/>
    </source>
</evidence>
<dbReference type="PROSITE" id="PS51918">
    <property type="entry name" value="RADICAL_SAM"/>
    <property type="match status" value="1"/>
</dbReference>
<dbReference type="Gene3D" id="3.20.20.70">
    <property type="entry name" value="Aldolase class I"/>
    <property type="match status" value="1"/>
</dbReference>
<gene>
    <name evidence="8" type="ORF">AOG54_05405</name>
</gene>
<dbReference type="GO" id="GO:0046872">
    <property type="term" value="F:metal ion binding"/>
    <property type="evidence" value="ECO:0007669"/>
    <property type="project" value="UniProtKB-KW"/>
</dbReference>
<keyword evidence="2" id="KW-0004">4Fe-4S</keyword>
<dbReference type="InterPro" id="IPR050377">
    <property type="entry name" value="Radical_SAM_PqqE_MftC-like"/>
</dbReference>
<dbReference type="SUPFAM" id="SSF102114">
    <property type="entry name" value="Radical SAM enzymes"/>
    <property type="match status" value="1"/>
</dbReference>
<dbReference type="Pfam" id="PF04055">
    <property type="entry name" value="Radical_SAM"/>
    <property type="match status" value="1"/>
</dbReference>
<reference evidence="8 9" key="1">
    <citation type="submission" date="2015-09" db="EMBL/GenBank/DDBJ databases">
        <title>Heavy metals and arsenic resistance mechanisms in polyextremophilic archaea of the family Ferroplasmaceae.</title>
        <authorList>
            <person name="Bulaev A.G."/>
            <person name="Kanygina A.V."/>
        </authorList>
    </citation>
    <scope>NUCLEOTIDE SEQUENCE [LARGE SCALE GENOMIC DNA]</scope>
    <source>
        <strain evidence="8 9">VT</strain>
    </source>
</reference>
<evidence type="ECO:0000256" key="1">
    <source>
        <dbReference type="ARBA" id="ARBA00001966"/>
    </source>
</evidence>
<feature type="domain" description="Radical SAM core" evidence="7">
    <location>
        <begin position="5"/>
        <end position="217"/>
    </location>
</feature>
<evidence type="ECO:0000256" key="3">
    <source>
        <dbReference type="ARBA" id="ARBA00022691"/>
    </source>
</evidence>
<keyword evidence="4" id="KW-0479">Metal-binding</keyword>
<dbReference type="SFLD" id="SFLDG01386">
    <property type="entry name" value="main_SPASM_domain-containing"/>
    <property type="match status" value="1"/>
</dbReference>
<dbReference type="GeneID" id="84221004"/>
<dbReference type="Proteomes" id="UP000050320">
    <property type="component" value="Unassembled WGS sequence"/>
</dbReference>
<evidence type="ECO:0000256" key="5">
    <source>
        <dbReference type="ARBA" id="ARBA00023004"/>
    </source>
</evidence>
<dbReference type="InterPro" id="IPR007197">
    <property type="entry name" value="rSAM"/>
</dbReference>
<dbReference type="InterPro" id="IPR017200">
    <property type="entry name" value="PqqE-like"/>
</dbReference>
<dbReference type="InterPro" id="IPR023885">
    <property type="entry name" value="4Fe4S-binding_SPASM_dom"/>
</dbReference>
<evidence type="ECO:0000259" key="7">
    <source>
        <dbReference type="PROSITE" id="PS51918"/>
    </source>
</evidence>
<dbReference type="InterPro" id="IPR006638">
    <property type="entry name" value="Elp3/MiaA/NifB-like_rSAM"/>
</dbReference>
<dbReference type="InterPro" id="IPR013785">
    <property type="entry name" value="Aldolase_TIM"/>
</dbReference>